<reference evidence="1" key="1">
    <citation type="submission" date="2020-04" db="EMBL/GenBank/DDBJ databases">
        <authorList>
            <person name="Chiriac C."/>
            <person name="Salcher M."/>
            <person name="Ghai R."/>
            <person name="Kavagutti S V."/>
        </authorList>
    </citation>
    <scope>NUCLEOTIDE SEQUENCE</scope>
</reference>
<accession>A0A6J5P4A5</accession>
<gene>
    <name evidence="1" type="ORF">UFOVP835_23</name>
</gene>
<protein>
    <submittedName>
        <fullName evidence="1">Uncharacterized protein</fullName>
    </submittedName>
</protein>
<sequence>MNDEFQKVVIDPLLQQEKEIGDDIKNYRLCPICLEYVRRDEYVSHTKRVHGYDIIDITESK</sequence>
<proteinExistence type="predicted"/>
<organism evidence="1">
    <name type="scientific">uncultured Caudovirales phage</name>
    <dbReference type="NCBI Taxonomy" id="2100421"/>
    <lineage>
        <taxon>Viruses</taxon>
        <taxon>Duplodnaviria</taxon>
        <taxon>Heunggongvirae</taxon>
        <taxon>Uroviricota</taxon>
        <taxon>Caudoviricetes</taxon>
        <taxon>Peduoviridae</taxon>
        <taxon>Maltschvirus</taxon>
        <taxon>Maltschvirus maltsch</taxon>
    </lineage>
</organism>
<dbReference type="EMBL" id="LR796787">
    <property type="protein sequence ID" value="CAB4166233.1"/>
    <property type="molecule type" value="Genomic_DNA"/>
</dbReference>
<name>A0A6J5P4A5_9CAUD</name>
<evidence type="ECO:0000313" key="1">
    <source>
        <dbReference type="EMBL" id="CAB4166233.1"/>
    </source>
</evidence>